<dbReference type="GO" id="GO:0015031">
    <property type="term" value="P:protein transport"/>
    <property type="evidence" value="ECO:0007669"/>
    <property type="project" value="UniProtKB-KW"/>
</dbReference>
<feature type="compositionally biased region" description="Basic and acidic residues" evidence="12">
    <location>
        <begin position="385"/>
        <end position="410"/>
    </location>
</feature>
<keyword evidence="15" id="KW-1185">Reference proteome</keyword>
<dbReference type="PANTHER" id="PTHR22761:SF21">
    <property type="entry name" value="CHARGED MULTIVESICULAR BODY PROTEIN 7"/>
    <property type="match status" value="1"/>
</dbReference>
<dbReference type="Pfam" id="PF25239">
    <property type="entry name" value="WHD_CHMP7"/>
    <property type="match status" value="1"/>
</dbReference>
<evidence type="ECO:0000256" key="1">
    <source>
        <dbReference type="ARBA" id="ARBA00004259"/>
    </source>
</evidence>
<evidence type="ECO:0000256" key="6">
    <source>
        <dbReference type="ARBA" id="ARBA00022927"/>
    </source>
</evidence>
<evidence type="ECO:0000313" key="15">
    <source>
        <dbReference type="Proteomes" id="UP000886998"/>
    </source>
</evidence>
<feature type="domain" description="CHMP7 winged helix" evidence="13">
    <location>
        <begin position="148"/>
        <end position="217"/>
    </location>
</feature>
<reference evidence="14" key="1">
    <citation type="submission" date="2020-08" db="EMBL/GenBank/DDBJ databases">
        <title>Multicomponent nature underlies the extraordinary mechanical properties of spider dragline silk.</title>
        <authorList>
            <person name="Kono N."/>
            <person name="Nakamura H."/>
            <person name="Mori M."/>
            <person name="Yoshida Y."/>
            <person name="Ohtoshi R."/>
            <person name="Malay A.D."/>
            <person name="Moran D.A.P."/>
            <person name="Tomita M."/>
            <person name="Numata K."/>
            <person name="Arakawa K."/>
        </authorList>
    </citation>
    <scope>NUCLEOTIDE SEQUENCE</scope>
</reference>
<protein>
    <recommendedName>
        <fullName evidence="9">Charged multivesicular body protein 7</fullName>
    </recommendedName>
    <alternativeName>
        <fullName evidence="10">Chromatin-modifying protein 7</fullName>
    </alternativeName>
</protein>
<evidence type="ECO:0000256" key="7">
    <source>
        <dbReference type="ARBA" id="ARBA00023054"/>
    </source>
</evidence>
<dbReference type="AlphaFoldDB" id="A0A8X6JPZ6"/>
<evidence type="ECO:0000256" key="8">
    <source>
        <dbReference type="ARBA" id="ARBA00023242"/>
    </source>
</evidence>
<name>A0A8X6JPZ6_9ARAC</name>
<evidence type="ECO:0000256" key="4">
    <source>
        <dbReference type="ARBA" id="ARBA00022448"/>
    </source>
</evidence>
<gene>
    <name evidence="14" type="primary">chmp7</name>
    <name evidence="14" type="ORF">TNIN_338891</name>
</gene>
<comment type="caution">
    <text evidence="14">The sequence shown here is derived from an EMBL/GenBank/DDBJ whole genome shotgun (WGS) entry which is preliminary data.</text>
</comment>
<evidence type="ECO:0000256" key="3">
    <source>
        <dbReference type="ARBA" id="ARBA00006190"/>
    </source>
</evidence>
<accession>A0A8X6JPZ6</accession>
<evidence type="ECO:0000256" key="5">
    <source>
        <dbReference type="ARBA" id="ARBA00022490"/>
    </source>
</evidence>
<feature type="coiled-coil region" evidence="11">
    <location>
        <begin position="234"/>
        <end position="268"/>
    </location>
</feature>
<dbReference type="GO" id="GO:0009898">
    <property type="term" value="C:cytoplasmic side of plasma membrane"/>
    <property type="evidence" value="ECO:0007669"/>
    <property type="project" value="TreeGrafter"/>
</dbReference>
<dbReference type="Pfam" id="PF03357">
    <property type="entry name" value="Snf7"/>
    <property type="match status" value="1"/>
</dbReference>
<keyword evidence="4" id="KW-0813">Transport</keyword>
<proteinExistence type="inferred from homology"/>
<evidence type="ECO:0000313" key="14">
    <source>
        <dbReference type="EMBL" id="GFS28367.1"/>
    </source>
</evidence>
<dbReference type="EMBL" id="BMAV01023884">
    <property type="protein sequence ID" value="GFS28367.1"/>
    <property type="molecule type" value="Genomic_DNA"/>
</dbReference>
<keyword evidence="5" id="KW-0963">Cytoplasm</keyword>
<dbReference type="InterPro" id="IPR005024">
    <property type="entry name" value="Snf7_fam"/>
</dbReference>
<keyword evidence="6" id="KW-0653">Protein transport</keyword>
<evidence type="ECO:0000256" key="11">
    <source>
        <dbReference type="SAM" id="Coils"/>
    </source>
</evidence>
<feature type="region of interest" description="Disordered" evidence="12">
    <location>
        <begin position="382"/>
        <end position="433"/>
    </location>
</feature>
<evidence type="ECO:0000256" key="9">
    <source>
        <dbReference type="ARBA" id="ARBA00041077"/>
    </source>
</evidence>
<dbReference type="PANTHER" id="PTHR22761">
    <property type="entry name" value="CHARGED MULTIVESICULAR BODY PROTEIN"/>
    <property type="match status" value="1"/>
</dbReference>
<dbReference type="InterPro" id="IPR057471">
    <property type="entry name" value="CHMP7_WHD"/>
</dbReference>
<keyword evidence="8" id="KW-0539">Nucleus</keyword>
<dbReference type="GO" id="GO:0000815">
    <property type="term" value="C:ESCRT III complex"/>
    <property type="evidence" value="ECO:0007669"/>
    <property type="project" value="TreeGrafter"/>
</dbReference>
<keyword evidence="7 11" id="KW-0175">Coiled coil</keyword>
<comment type="subcellular location">
    <subcellularLocation>
        <location evidence="2">Cytoplasm</location>
    </subcellularLocation>
    <subcellularLocation>
        <location evidence="1">Nucleus envelope</location>
    </subcellularLocation>
</comment>
<evidence type="ECO:0000256" key="12">
    <source>
        <dbReference type="SAM" id="MobiDB-lite"/>
    </source>
</evidence>
<dbReference type="Pfam" id="PF25880">
    <property type="entry name" value="WHD_CHMP7_1st"/>
    <property type="match status" value="1"/>
</dbReference>
<evidence type="ECO:0000256" key="10">
    <source>
        <dbReference type="ARBA" id="ARBA00041629"/>
    </source>
</evidence>
<comment type="similarity">
    <text evidence="3">Belongs to the SNF7 family.</text>
</comment>
<dbReference type="Proteomes" id="UP000886998">
    <property type="component" value="Unassembled WGS sequence"/>
</dbReference>
<dbReference type="GO" id="GO:0005635">
    <property type="term" value="C:nuclear envelope"/>
    <property type="evidence" value="ECO:0007669"/>
    <property type="project" value="UniProtKB-SubCell"/>
</dbReference>
<evidence type="ECO:0000256" key="2">
    <source>
        <dbReference type="ARBA" id="ARBA00004496"/>
    </source>
</evidence>
<organism evidence="14 15">
    <name type="scientific">Trichonephila inaurata madagascariensis</name>
    <dbReference type="NCBI Taxonomy" id="2747483"/>
    <lineage>
        <taxon>Eukaryota</taxon>
        <taxon>Metazoa</taxon>
        <taxon>Ecdysozoa</taxon>
        <taxon>Arthropoda</taxon>
        <taxon>Chelicerata</taxon>
        <taxon>Arachnida</taxon>
        <taxon>Araneae</taxon>
        <taxon>Araneomorphae</taxon>
        <taxon>Entelegynae</taxon>
        <taxon>Araneoidea</taxon>
        <taxon>Nephilidae</taxon>
        <taxon>Trichonephila</taxon>
        <taxon>Trichonephila inaurata</taxon>
    </lineage>
</organism>
<sequence>MSDELHFRRSDFPPAWNDDIRMNFLFSAFRERSVNPEGYDAKLNFWINTIQDMCMKSQCPLITSSALCFAFERKNRQPICLDIVLESMSRQGLIMKINDFNKIDQEKGWLGWGFDILVQKPVSWGFSSVQSLLNFSKSDDKFVLVSVVKDLATKILDRYYELVDTKWTDSAIFLEHFKQECKHICSVSNFQLAVMQLQRTKQASVFEEYGEKVIKFRKLEEKKVEPLSEVDKGVLSLKRARDKILEDMDTLEESIQSCQETAKDLLKKGYKSKAMLSLKKKKRLEMALQKKSVAFDNIENLLCQLKNAGTEKMILDAYRNGVLAMKGTTSGELDLDNVDEVMSDVKGALDDYSEVQNTLSMSVSPDDSLDEFEDELANIIAENDSPVKEKRRKESPPKVSDEDLLKRLEALRTPPKDISPVKKSTIQKPLRAP</sequence>
<dbReference type="GO" id="GO:0032511">
    <property type="term" value="P:late endosome to vacuole transport via multivesicular body sorting pathway"/>
    <property type="evidence" value="ECO:0007669"/>
    <property type="project" value="TreeGrafter"/>
</dbReference>
<dbReference type="OrthoDB" id="10250120at2759"/>
<dbReference type="GO" id="GO:0006900">
    <property type="term" value="P:vesicle budding from membrane"/>
    <property type="evidence" value="ECO:0007669"/>
    <property type="project" value="TreeGrafter"/>
</dbReference>
<dbReference type="GO" id="GO:0005771">
    <property type="term" value="C:multivesicular body"/>
    <property type="evidence" value="ECO:0007669"/>
    <property type="project" value="TreeGrafter"/>
</dbReference>
<evidence type="ECO:0000259" key="13">
    <source>
        <dbReference type="Pfam" id="PF25239"/>
    </source>
</evidence>